<feature type="compositionally biased region" description="Basic residues" evidence="1">
    <location>
        <begin position="261"/>
        <end position="279"/>
    </location>
</feature>
<protein>
    <submittedName>
        <fullName evidence="2">Uncharacterized protein</fullName>
    </submittedName>
</protein>
<gene>
    <name evidence="2" type="ORF">M0812_25304</name>
</gene>
<feature type="compositionally biased region" description="Basic and acidic residues" evidence="1">
    <location>
        <begin position="499"/>
        <end position="514"/>
    </location>
</feature>
<evidence type="ECO:0000313" key="2">
    <source>
        <dbReference type="EMBL" id="KAJ3427676.1"/>
    </source>
</evidence>
<feature type="region of interest" description="Disordered" evidence="1">
    <location>
        <begin position="261"/>
        <end position="281"/>
    </location>
</feature>
<dbReference type="AlphaFoldDB" id="A0AAV7YGD9"/>
<organism evidence="2 3">
    <name type="scientific">Anaeramoeba flamelloides</name>
    <dbReference type="NCBI Taxonomy" id="1746091"/>
    <lineage>
        <taxon>Eukaryota</taxon>
        <taxon>Metamonada</taxon>
        <taxon>Anaeramoebidae</taxon>
        <taxon>Anaeramoeba</taxon>
    </lineage>
</organism>
<accession>A0AAV7YGD9</accession>
<dbReference type="EMBL" id="JANTQA010000060">
    <property type="protein sequence ID" value="KAJ3427676.1"/>
    <property type="molecule type" value="Genomic_DNA"/>
</dbReference>
<dbReference type="Proteomes" id="UP001146793">
    <property type="component" value="Unassembled WGS sequence"/>
</dbReference>
<name>A0AAV7YGD9_9EUKA</name>
<sequence>MSSQMKTELEDLYYRFSELLGKTSELVKVWSTTENTNKKEMEKKLFREKLDFFNHTCDKLYASITDVYIMRQDCCKHEIKKEDFVHLNQPEQIEPKQVFSNRITLVIKFLLIVSEKRKPRQIKTTLQKKKFINFKLIQPSKPFLNKIEEIELANVILNQTKTKTKTNTKEKENENEKQKEKEKERRKTNFFQAHKTNIIDNQIEEIQEILVEETFDDPISEFELDSSLQTTPRKTFNKRNLITLARSPQRSLFNFKITKKKQNSPKKFKSMQHKTKTKSPHQVFQKILNKPICHNFEMTNYKKRDGKKNSKTLGKYASLLQKSMDQLEKPFQLHRKDRLMQRSTAISSSQPSLPTKFSSNNQIDQLIENTACKLYLVVVYIESTPFFGNYLLICYSLNRNSFVQTLIQQTTFEMDRIVPGDQLEIQHYVLNFNGNLGIDGINTVFCLKFEKLQPTELEKNTLIEELQLKNKFSQFFPKFQKERNLKSLLQAPTFCENENKQSNEVKNSPTDKPETNPTEKTSKTKNSSFLKLGLFTREVTIKIISKFNLPNTNTPLYLISDLHNTLALIQIPQDFQLETNMSYLLHNVKIINWQINLNLHISRQISKITNQKKLFRTNKILLLKREFDFFLEKI</sequence>
<proteinExistence type="predicted"/>
<feature type="compositionally biased region" description="Polar residues" evidence="1">
    <location>
        <begin position="515"/>
        <end position="524"/>
    </location>
</feature>
<feature type="region of interest" description="Disordered" evidence="1">
    <location>
        <begin position="499"/>
        <end position="524"/>
    </location>
</feature>
<comment type="caution">
    <text evidence="2">The sequence shown here is derived from an EMBL/GenBank/DDBJ whole genome shotgun (WGS) entry which is preliminary data.</text>
</comment>
<feature type="compositionally biased region" description="Basic and acidic residues" evidence="1">
    <location>
        <begin position="167"/>
        <end position="186"/>
    </location>
</feature>
<evidence type="ECO:0000256" key="1">
    <source>
        <dbReference type="SAM" id="MobiDB-lite"/>
    </source>
</evidence>
<feature type="region of interest" description="Disordered" evidence="1">
    <location>
        <begin position="164"/>
        <end position="186"/>
    </location>
</feature>
<reference evidence="2" key="1">
    <citation type="submission" date="2022-08" db="EMBL/GenBank/DDBJ databases">
        <title>Novel sulphate-reducing endosymbionts in the free-living metamonad Anaeramoeba.</title>
        <authorList>
            <person name="Jerlstrom-Hultqvist J."/>
            <person name="Cepicka I."/>
            <person name="Gallot-Lavallee L."/>
            <person name="Salas-Leiva D."/>
            <person name="Curtis B.A."/>
            <person name="Zahonova K."/>
            <person name="Pipaliya S."/>
            <person name="Dacks J."/>
            <person name="Roger A.J."/>
        </authorList>
    </citation>
    <scope>NUCLEOTIDE SEQUENCE</scope>
    <source>
        <strain evidence="2">Busselton2</strain>
    </source>
</reference>
<evidence type="ECO:0000313" key="3">
    <source>
        <dbReference type="Proteomes" id="UP001146793"/>
    </source>
</evidence>